<dbReference type="PROSITE" id="PS50127">
    <property type="entry name" value="UBC_2"/>
    <property type="match status" value="1"/>
</dbReference>
<evidence type="ECO:0000313" key="10">
    <source>
        <dbReference type="Proteomes" id="UP000005627"/>
    </source>
</evidence>
<dbReference type="AlphaFoldDB" id="G8ZU53"/>
<dbReference type="eggNOG" id="KOG0417">
    <property type="taxonomic scope" value="Eukaryota"/>
</dbReference>
<evidence type="ECO:0000256" key="6">
    <source>
        <dbReference type="PROSITE-ProRule" id="PRU10133"/>
    </source>
</evidence>
<comment type="similarity">
    <text evidence="7">Belongs to the ubiquitin-conjugating enzyme family.</text>
</comment>
<comment type="pathway">
    <text evidence="5">Protein modification.</text>
</comment>
<reference evidence="9 10" key="1">
    <citation type="journal article" date="2011" name="Proc. Natl. Acad. Sci. U.S.A.">
        <title>Evolutionary erosion of yeast sex chromosomes by mating-type switching accidents.</title>
        <authorList>
            <person name="Gordon J.L."/>
            <person name="Armisen D."/>
            <person name="Proux-Wera E."/>
            <person name="Oheigeartaigh S.S."/>
            <person name="Byrne K.P."/>
            <person name="Wolfe K.H."/>
        </authorList>
    </citation>
    <scope>NUCLEOTIDE SEQUENCE [LARGE SCALE GENOMIC DNA]</scope>
    <source>
        <strain evidence="10">ATCC 10662 / CBS 1146 / NBRC 0425 / NCYC 2629 / NRRL Y-866</strain>
    </source>
</reference>
<dbReference type="GeneID" id="11503514"/>
<sequence>MARIAREYKHIQATLGSESSLVVSLEPIDGDLSRWAGEIRGPTGTPYEGHTFSLRLVLGDRYPTTPPQVTFARRSMPHCNVNYETGSICLNILTPEHWSPAWDLLHVLEAIIQLLSDPEPDSPLDIDLANILRAQDRSAYYGLVNYYLQS</sequence>
<keyword evidence="10" id="KW-1185">Reference proteome</keyword>
<dbReference type="GO" id="GO:0016562">
    <property type="term" value="P:protein import into peroxisome matrix, receptor recycling"/>
    <property type="evidence" value="ECO:0007669"/>
    <property type="project" value="EnsemblFungi"/>
</dbReference>
<accession>G8ZU53</accession>
<keyword evidence="1" id="KW-0808">Transferase</keyword>
<evidence type="ECO:0000256" key="3">
    <source>
        <dbReference type="ARBA" id="ARBA00022786"/>
    </source>
</evidence>
<dbReference type="SUPFAM" id="SSF54495">
    <property type="entry name" value="UBC-like"/>
    <property type="match status" value="1"/>
</dbReference>
<dbReference type="InParanoid" id="G8ZU53"/>
<dbReference type="GO" id="GO:0006513">
    <property type="term" value="P:protein monoubiquitination"/>
    <property type="evidence" value="ECO:0007669"/>
    <property type="project" value="EnsemblFungi"/>
</dbReference>
<dbReference type="SMART" id="SM00212">
    <property type="entry name" value="UBCc"/>
    <property type="match status" value="1"/>
</dbReference>
<dbReference type="STRING" id="1076872.G8ZU53"/>
<evidence type="ECO:0000313" key="9">
    <source>
        <dbReference type="EMBL" id="CCE92147.1"/>
    </source>
</evidence>
<dbReference type="KEGG" id="tdl:TDEL_0D05630"/>
<dbReference type="Proteomes" id="UP000005627">
    <property type="component" value="Chromosome 4"/>
</dbReference>
<keyword evidence="4 7" id="KW-0067">ATP-binding</keyword>
<dbReference type="FunCoup" id="G8ZU53">
    <property type="interactions" value="99"/>
</dbReference>
<dbReference type="InterPro" id="IPR050113">
    <property type="entry name" value="Ub_conjugating_enzyme"/>
</dbReference>
<proteinExistence type="inferred from homology"/>
<keyword evidence="3 7" id="KW-0833">Ubl conjugation pathway</keyword>
<feature type="domain" description="UBC core" evidence="8">
    <location>
        <begin position="1"/>
        <end position="150"/>
    </location>
</feature>
<organism evidence="9 10">
    <name type="scientific">Torulaspora delbrueckii</name>
    <name type="common">Yeast</name>
    <name type="synonym">Candida colliculosa</name>
    <dbReference type="NCBI Taxonomy" id="4950"/>
    <lineage>
        <taxon>Eukaryota</taxon>
        <taxon>Fungi</taxon>
        <taxon>Dikarya</taxon>
        <taxon>Ascomycota</taxon>
        <taxon>Saccharomycotina</taxon>
        <taxon>Saccharomycetes</taxon>
        <taxon>Saccharomycetales</taxon>
        <taxon>Saccharomycetaceae</taxon>
        <taxon>Torulaspora</taxon>
    </lineage>
</organism>
<protein>
    <recommendedName>
        <fullName evidence="8">UBC core domain-containing protein</fullName>
    </recommendedName>
</protein>
<feature type="active site" description="Glycyl thioester intermediate" evidence="6">
    <location>
        <position position="89"/>
    </location>
</feature>
<dbReference type="Pfam" id="PF00179">
    <property type="entry name" value="UQ_con"/>
    <property type="match status" value="1"/>
</dbReference>
<dbReference type="GO" id="GO:0005524">
    <property type="term" value="F:ATP binding"/>
    <property type="evidence" value="ECO:0007669"/>
    <property type="project" value="UniProtKB-UniRule"/>
</dbReference>
<dbReference type="InterPro" id="IPR016135">
    <property type="entry name" value="UBQ-conjugating_enzyme/RWD"/>
</dbReference>
<evidence type="ECO:0000256" key="1">
    <source>
        <dbReference type="ARBA" id="ARBA00022679"/>
    </source>
</evidence>
<name>G8ZU53_TORDE</name>
<dbReference type="InterPro" id="IPR000608">
    <property type="entry name" value="UBC"/>
</dbReference>
<evidence type="ECO:0000256" key="5">
    <source>
        <dbReference type="ARBA" id="ARBA00043952"/>
    </source>
</evidence>
<dbReference type="GO" id="GO:0051865">
    <property type="term" value="P:protein autoubiquitination"/>
    <property type="evidence" value="ECO:0007669"/>
    <property type="project" value="EnsemblFungi"/>
</dbReference>
<dbReference type="OrthoDB" id="9973183at2759"/>
<dbReference type="GO" id="GO:0004842">
    <property type="term" value="F:ubiquitin-protein transferase activity"/>
    <property type="evidence" value="ECO:0007669"/>
    <property type="project" value="EnsemblFungi"/>
</dbReference>
<dbReference type="HOGENOM" id="CLU_030988_13_0_1"/>
<gene>
    <name evidence="9" type="primary">TDEL0D05630</name>
    <name evidence="9" type="ORF">TDEL_0D05630</name>
</gene>
<evidence type="ECO:0000259" key="8">
    <source>
        <dbReference type="PROSITE" id="PS50127"/>
    </source>
</evidence>
<evidence type="ECO:0000256" key="7">
    <source>
        <dbReference type="RuleBase" id="RU362109"/>
    </source>
</evidence>
<dbReference type="GO" id="GO:0005777">
    <property type="term" value="C:peroxisome"/>
    <property type="evidence" value="ECO:0007669"/>
    <property type="project" value="EnsemblFungi"/>
</dbReference>
<evidence type="ECO:0000256" key="4">
    <source>
        <dbReference type="ARBA" id="ARBA00022840"/>
    </source>
</evidence>
<dbReference type="InterPro" id="IPR023313">
    <property type="entry name" value="UBQ-conjugating_AS"/>
</dbReference>
<keyword evidence="2 7" id="KW-0547">Nucleotide-binding</keyword>
<dbReference type="RefSeq" id="XP_003681358.1">
    <property type="nucleotide sequence ID" value="XM_003681310.1"/>
</dbReference>
<dbReference type="Gene3D" id="3.10.110.10">
    <property type="entry name" value="Ubiquitin Conjugating Enzyme"/>
    <property type="match status" value="1"/>
</dbReference>
<dbReference type="PANTHER" id="PTHR24067">
    <property type="entry name" value="UBIQUITIN-CONJUGATING ENZYME E2"/>
    <property type="match status" value="1"/>
</dbReference>
<dbReference type="PROSITE" id="PS00183">
    <property type="entry name" value="UBC_1"/>
    <property type="match status" value="1"/>
</dbReference>
<dbReference type="CDD" id="cd23812">
    <property type="entry name" value="UBCc_ScPEX4-like"/>
    <property type="match status" value="1"/>
</dbReference>
<dbReference type="EMBL" id="HE616745">
    <property type="protein sequence ID" value="CCE92147.1"/>
    <property type="molecule type" value="Genomic_DNA"/>
</dbReference>
<evidence type="ECO:0000256" key="2">
    <source>
        <dbReference type="ARBA" id="ARBA00022741"/>
    </source>
</evidence>